<dbReference type="InterPro" id="IPR013149">
    <property type="entry name" value="ADH-like_C"/>
</dbReference>
<dbReference type="Pfam" id="PF08240">
    <property type="entry name" value="ADH_N"/>
    <property type="match status" value="1"/>
</dbReference>
<sequence length="342" mass="36938">MAERMKAQVFYQAEKMSLEKMPVPPVTETDVLVKVKNVGICGSDISYYYGLSPLGTPTGKGPLVLGHEFTGEIVKVGKVPKQLGLFAQGDRVVVNPVQNCGACYACAAGQTHLCENMNVPGVSADGAFAEYCLSKYTGLFKLPDNVSYAAGAFSEPLACVVYGMKKLDVEPGQFVAIFGPGPMGQMMVQMARSIGAGKIALIGTRDYRLQIGKEFGADYIFNTSHKQSKYYVENLKEAISEITGGKLAQRAIVPTSSNEAFQEAIKITGNSSIIVHFGLPNQGDVIRVPALSFHTMDKEIRSSWLAPLSWPTAIRLIAEGLVNVEAMVTHTYPLEEAEKAII</sequence>
<evidence type="ECO:0000313" key="4">
    <source>
        <dbReference type="EMBL" id="GAF75232.1"/>
    </source>
</evidence>
<dbReference type="Pfam" id="PF00107">
    <property type="entry name" value="ADH_zinc_N"/>
    <property type="match status" value="1"/>
</dbReference>
<dbReference type="InterPro" id="IPR036291">
    <property type="entry name" value="NAD(P)-bd_dom_sf"/>
</dbReference>
<proteinExistence type="predicted"/>
<dbReference type="SUPFAM" id="SSF50129">
    <property type="entry name" value="GroES-like"/>
    <property type="match status" value="1"/>
</dbReference>
<comment type="caution">
    <text evidence="4">The sequence shown here is derived from an EMBL/GenBank/DDBJ whole genome shotgun (WGS) entry which is preliminary data.</text>
</comment>
<reference evidence="4" key="1">
    <citation type="journal article" date="2014" name="Front. Microbiol.">
        <title>High frequency of phylogenetically diverse reductive dehalogenase-homologous genes in deep subseafloor sedimentary metagenomes.</title>
        <authorList>
            <person name="Kawai M."/>
            <person name="Futagami T."/>
            <person name="Toyoda A."/>
            <person name="Takaki Y."/>
            <person name="Nishi S."/>
            <person name="Hori S."/>
            <person name="Arai W."/>
            <person name="Tsubouchi T."/>
            <person name="Morono Y."/>
            <person name="Uchiyama I."/>
            <person name="Ito T."/>
            <person name="Fujiyama A."/>
            <person name="Inagaki F."/>
            <person name="Takami H."/>
        </authorList>
    </citation>
    <scope>NUCLEOTIDE SEQUENCE</scope>
    <source>
        <strain evidence="4">Expedition CK06-06</strain>
    </source>
</reference>
<evidence type="ECO:0000259" key="3">
    <source>
        <dbReference type="Pfam" id="PF08240"/>
    </source>
</evidence>
<keyword evidence="1" id="KW-0560">Oxidoreductase</keyword>
<feature type="domain" description="Alcohol dehydrogenase-like C-terminal" evidence="2">
    <location>
        <begin position="182"/>
        <end position="318"/>
    </location>
</feature>
<dbReference type="PANTHER" id="PTHR43401">
    <property type="entry name" value="L-THREONINE 3-DEHYDROGENASE"/>
    <property type="match status" value="1"/>
</dbReference>
<organism evidence="4">
    <name type="scientific">marine sediment metagenome</name>
    <dbReference type="NCBI Taxonomy" id="412755"/>
    <lineage>
        <taxon>unclassified sequences</taxon>
        <taxon>metagenomes</taxon>
        <taxon>ecological metagenomes</taxon>
    </lineage>
</organism>
<feature type="non-terminal residue" evidence="4">
    <location>
        <position position="342"/>
    </location>
</feature>
<feature type="domain" description="Alcohol dehydrogenase-like N-terminal" evidence="3">
    <location>
        <begin position="28"/>
        <end position="144"/>
    </location>
</feature>
<dbReference type="InterPro" id="IPR050129">
    <property type="entry name" value="Zn_alcohol_dh"/>
</dbReference>
<dbReference type="EMBL" id="BARS01008190">
    <property type="protein sequence ID" value="GAF75232.1"/>
    <property type="molecule type" value="Genomic_DNA"/>
</dbReference>
<dbReference type="GO" id="GO:0016491">
    <property type="term" value="F:oxidoreductase activity"/>
    <property type="evidence" value="ECO:0007669"/>
    <property type="project" value="UniProtKB-KW"/>
</dbReference>
<dbReference type="Gene3D" id="3.40.50.720">
    <property type="entry name" value="NAD(P)-binding Rossmann-like Domain"/>
    <property type="match status" value="1"/>
</dbReference>
<evidence type="ECO:0008006" key="5">
    <source>
        <dbReference type="Google" id="ProtNLM"/>
    </source>
</evidence>
<evidence type="ECO:0000256" key="1">
    <source>
        <dbReference type="ARBA" id="ARBA00023002"/>
    </source>
</evidence>
<dbReference type="InterPro" id="IPR011032">
    <property type="entry name" value="GroES-like_sf"/>
</dbReference>
<dbReference type="InterPro" id="IPR013154">
    <property type="entry name" value="ADH-like_N"/>
</dbReference>
<gene>
    <name evidence="4" type="ORF">S01H1_15670</name>
</gene>
<dbReference type="SUPFAM" id="SSF51735">
    <property type="entry name" value="NAD(P)-binding Rossmann-fold domains"/>
    <property type="match status" value="1"/>
</dbReference>
<name>X0SH61_9ZZZZ</name>
<dbReference type="AlphaFoldDB" id="X0SH61"/>
<accession>X0SH61</accession>
<dbReference type="PANTHER" id="PTHR43401:SF2">
    <property type="entry name" value="L-THREONINE 3-DEHYDROGENASE"/>
    <property type="match status" value="1"/>
</dbReference>
<evidence type="ECO:0000259" key="2">
    <source>
        <dbReference type="Pfam" id="PF00107"/>
    </source>
</evidence>
<protein>
    <recommendedName>
        <fullName evidence="5">Enoyl reductase (ER) domain-containing protein</fullName>
    </recommendedName>
</protein>
<dbReference type="Gene3D" id="3.90.180.10">
    <property type="entry name" value="Medium-chain alcohol dehydrogenases, catalytic domain"/>
    <property type="match status" value="1"/>
</dbReference>